<keyword evidence="2" id="KW-1185">Reference proteome</keyword>
<evidence type="ECO:0000313" key="2">
    <source>
        <dbReference type="Proteomes" id="UP000008291"/>
    </source>
</evidence>
<organism evidence="1 2">
    <name type="scientific">Thiobacillus denitrificans (strain ATCC 25259 / T1)</name>
    <dbReference type="NCBI Taxonomy" id="292415"/>
    <lineage>
        <taxon>Bacteria</taxon>
        <taxon>Pseudomonadati</taxon>
        <taxon>Pseudomonadota</taxon>
        <taxon>Betaproteobacteria</taxon>
        <taxon>Nitrosomonadales</taxon>
        <taxon>Thiobacillaceae</taxon>
        <taxon>Thiobacillus</taxon>
    </lineage>
</organism>
<dbReference type="eggNOG" id="COG0663">
    <property type="taxonomic scope" value="Bacteria"/>
</dbReference>
<dbReference type="Gene3D" id="2.160.10.10">
    <property type="entry name" value="Hexapeptide repeat proteins"/>
    <property type="match status" value="1"/>
</dbReference>
<reference evidence="1 2" key="1">
    <citation type="journal article" date="2006" name="J. Bacteriol.">
        <title>The genome sequence of the obligately chemolithoautotrophic, facultatively anaerobic bacterium Thiobacillus denitrificans.</title>
        <authorList>
            <person name="Beller H.R."/>
            <person name="Chain P.S."/>
            <person name="Letain T.E."/>
            <person name="Chakicherla A."/>
            <person name="Larimer F.W."/>
            <person name="Richardson P.M."/>
            <person name="Coleman M.A."/>
            <person name="Wood A.P."/>
            <person name="Kelly D.P."/>
        </authorList>
    </citation>
    <scope>NUCLEOTIDE SEQUENCE [LARGE SCALE GENOMIC DNA]</scope>
    <source>
        <strain evidence="1 2">ATCC 25259</strain>
    </source>
</reference>
<dbReference type="EMBL" id="CP000116">
    <property type="protein sequence ID" value="AAZ98385.1"/>
    <property type="molecule type" value="Genomic_DNA"/>
</dbReference>
<dbReference type="InterPro" id="IPR050484">
    <property type="entry name" value="Transf_Hexapept/Carb_Anhydrase"/>
</dbReference>
<proteinExistence type="predicted"/>
<protein>
    <submittedName>
        <fullName evidence="1">Probable carbonic anhydrase, family 3</fullName>
    </submittedName>
</protein>
<dbReference type="InterPro" id="IPR047324">
    <property type="entry name" value="LbH_gamma_CA-like"/>
</dbReference>
<dbReference type="HOGENOM" id="CLU_064827_7_0_4"/>
<dbReference type="InterPro" id="IPR011004">
    <property type="entry name" value="Trimer_LpxA-like_sf"/>
</dbReference>
<dbReference type="AlphaFoldDB" id="Q3SG71"/>
<dbReference type="CDD" id="cd04645">
    <property type="entry name" value="LbH_gamma_CA_like"/>
    <property type="match status" value="1"/>
</dbReference>
<dbReference type="OrthoDB" id="9803036at2"/>
<dbReference type="RefSeq" id="WP_011312944.1">
    <property type="nucleotide sequence ID" value="NC_007404.1"/>
</dbReference>
<dbReference type="SUPFAM" id="SSF51161">
    <property type="entry name" value="Trimeric LpxA-like enzymes"/>
    <property type="match status" value="1"/>
</dbReference>
<dbReference type="Proteomes" id="UP000008291">
    <property type="component" value="Chromosome"/>
</dbReference>
<dbReference type="STRING" id="292415.Tbd_2432"/>
<evidence type="ECO:0000313" key="1">
    <source>
        <dbReference type="EMBL" id="AAZ98385.1"/>
    </source>
</evidence>
<dbReference type="PANTHER" id="PTHR13061:SF56">
    <property type="entry name" value="PROTEIN YRDA"/>
    <property type="match status" value="1"/>
</dbReference>
<dbReference type="PANTHER" id="PTHR13061">
    <property type="entry name" value="DYNACTIN SUBUNIT P25"/>
    <property type="match status" value="1"/>
</dbReference>
<name>Q3SG71_THIDA</name>
<sequence>MTDKVYDSALAPHHGVMPTLATGAWVHPRASVIGEVSLGRDASIWPGAVIRGDVNAIAIGEATNIQDNSVLHVSHKTRDNPAGGPLVIGAGVTVGHSVILHACTIEDECLIGMGSIILDRAVVQKHVLLGAGSLVPEGKVLESGHLYLGRPAKMVRPLTDEEIAYFSYSAQHYVALARSYQDASSPESP</sequence>
<accession>Q3SG71</accession>
<gene>
    <name evidence="1" type="ordered locus">Tbd_2432</name>
</gene>
<dbReference type="KEGG" id="tbd:Tbd_2432"/>